<dbReference type="CDD" id="cd08971">
    <property type="entry name" value="AcNei2_N"/>
    <property type="match status" value="1"/>
</dbReference>
<evidence type="ECO:0000256" key="13">
    <source>
        <dbReference type="ARBA" id="ARBA00044632"/>
    </source>
</evidence>
<evidence type="ECO:0000256" key="12">
    <source>
        <dbReference type="ARBA" id="ARBA00023295"/>
    </source>
</evidence>
<evidence type="ECO:0000256" key="2">
    <source>
        <dbReference type="ARBA" id="ARBA00012720"/>
    </source>
</evidence>
<feature type="domain" description="FPG-type" evidence="15">
    <location>
        <begin position="219"/>
        <end position="257"/>
    </location>
</feature>
<organism evidence="17 18">
    <name type="scientific">Thermomonospora curvata (strain ATCC 19995 / DSM 43183 / JCM 3096 / KCTC 9072 / NBRC 15933 / NCIMB 10081 / Henssen B9)</name>
    <dbReference type="NCBI Taxonomy" id="471852"/>
    <lineage>
        <taxon>Bacteria</taxon>
        <taxon>Bacillati</taxon>
        <taxon>Actinomycetota</taxon>
        <taxon>Actinomycetes</taxon>
        <taxon>Streptosporangiales</taxon>
        <taxon>Thermomonosporaceae</taxon>
        <taxon>Thermomonospora</taxon>
    </lineage>
</organism>
<dbReference type="GO" id="GO:0008270">
    <property type="term" value="F:zinc ion binding"/>
    <property type="evidence" value="ECO:0007669"/>
    <property type="project" value="UniProtKB-KW"/>
</dbReference>
<dbReference type="SUPFAM" id="SSF46946">
    <property type="entry name" value="S13-like H2TH domain"/>
    <property type="match status" value="1"/>
</dbReference>
<dbReference type="SUPFAM" id="SSF81624">
    <property type="entry name" value="N-terminal domain of MutM-like DNA repair proteins"/>
    <property type="match status" value="1"/>
</dbReference>
<dbReference type="EC" id="4.2.99.18" evidence="2"/>
<keyword evidence="11" id="KW-0511">Multifunctional enzyme</keyword>
<evidence type="ECO:0000256" key="5">
    <source>
        <dbReference type="ARBA" id="ARBA00022771"/>
    </source>
</evidence>
<accession>D1AAC6</accession>
<dbReference type="SMART" id="SM00898">
    <property type="entry name" value="Fapy_DNA_glyco"/>
    <property type="match status" value="1"/>
</dbReference>
<dbReference type="STRING" id="471852.Tcur_3301"/>
<keyword evidence="8" id="KW-0238">DNA-binding</keyword>
<dbReference type="InterPro" id="IPR010979">
    <property type="entry name" value="Ribosomal_uS13-like_H2TH"/>
</dbReference>
<dbReference type="InterPro" id="IPR035937">
    <property type="entry name" value="FPG_N"/>
</dbReference>
<name>D1AAC6_THECD</name>
<evidence type="ECO:0000256" key="1">
    <source>
        <dbReference type="ARBA" id="ARBA00009409"/>
    </source>
</evidence>
<gene>
    <name evidence="17" type="ordered locus">Tcur_3301</name>
</gene>
<keyword evidence="18" id="KW-1185">Reference proteome</keyword>
<dbReference type="KEGG" id="tcu:Tcur_3301"/>
<keyword evidence="5 14" id="KW-0863">Zinc-finger</keyword>
<dbReference type="PROSITE" id="PS01242">
    <property type="entry name" value="ZF_FPG_1"/>
    <property type="match status" value="1"/>
</dbReference>
<evidence type="ECO:0000256" key="4">
    <source>
        <dbReference type="ARBA" id="ARBA00022763"/>
    </source>
</evidence>
<dbReference type="PROSITE" id="PS51066">
    <property type="entry name" value="ZF_FPG_2"/>
    <property type="match status" value="1"/>
</dbReference>
<comment type="catalytic activity">
    <reaction evidence="13">
        <text>2'-deoxyribonucleotide-(2'-deoxyribose 5'-phosphate)-2'-deoxyribonucleotide-DNA = a 3'-end 2'-deoxyribonucleotide-(2,3-dehydro-2,3-deoxyribose 5'-phosphate)-DNA + a 5'-end 5'-phospho-2'-deoxyribonucleoside-DNA + H(+)</text>
        <dbReference type="Rhea" id="RHEA:66592"/>
        <dbReference type="Rhea" id="RHEA-COMP:13180"/>
        <dbReference type="Rhea" id="RHEA-COMP:16897"/>
        <dbReference type="Rhea" id="RHEA-COMP:17067"/>
        <dbReference type="ChEBI" id="CHEBI:15378"/>
        <dbReference type="ChEBI" id="CHEBI:136412"/>
        <dbReference type="ChEBI" id="CHEBI:157695"/>
        <dbReference type="ChEBI" id="CHEBI:167181"/>
        <dbReference type="EC" id="4.2.99.18"/>
    </reaction>
</comment>
<dbReference type="Gene3D" id="1.10.8.50">
    <property type="match status" value="1"/>
</dbReference>
<dbReference type="RefSeq" id="WP_012853623.1">
    <property type="nucleotide sequence ID" value="NC_013510.1"/>
</dbReference>
<comment type="similarity">
    <text evidence="1">Belongs to the FPG family.</text>
</comment>
<evidence type="ECO:0000256" key="8">
    <source>
        <dbReference type="ARBA" id="ARBA00023125"/>
    </source>
</evidence>
<dbReference type="InterPro" id="IPR012319">
    <property type="entry name" value="FPG_cat"/>
</dbReference>
<evidence type="ECO:0000313" key="18">
    <source>
        <dbReference type="Proteomes" id="UP000001918"/>
    </source>
</evidence>
<evidence type="ECO:0000256" key="10">
    <source>
        <dbReference type="ARBA" id="ARBA00023239"/>
    </source>
</evidence>
<dbReference type="InterPro" id="IPR015887">
    <property type="entry name" value="DNA_glyclase_Znf_dom_DNA_BS"/>
</dbReference>
<evidence type="ECO:0000259" key="16">
    <source>
        <dbReference type="PROSITE" id="PS51068"/>
    </source>
</evidence>
<dbReference type="InterPro" id="IPR000214">
    <property type="entry name" value="Znf_DNA_glyclase/AP_lyase"/>
</dbReference>
<evidence type="ECO:0000256" key="14">
    <source>
        <dbReference type="PROSITE-ProRule" id="PRU00391"/>
    </source>
</evidence>
<dbReference type="InterPro" id="IPR044090">
    <property type="entry name" value="Nei2_N"/>
</dbReference>
<dbReference type="GO" id="GO:0003684">
    <property type="term" value="F:damaged DNA binding"/>
    <property type="evidence" value="ECO:0007669"/>
    <property type="project" value="InterPro"/>
</dbReference>
<dbReference type="Gene3D" id="3.20.190.10">
    <property type="entry name" value="MutM-like, N-terminal"/>
    <property type="match status" value="1"/>
</dbReference>
<evidence type="ECO:0000256" key="7">
    <source>
        <dbReference type="ARBA" id="ARBA00022833"/>
    </source>
</evidence>
<dbReference type="GO" id="GO:0140078">
    <property type="term" value="F:class I DNA-(apurinic or apyrimidinic site) endonuclease activity"/>
    <property type="evidence" value="ECO:0007669"/>
    <property type="project" value="UniProtKB-EC"/>
</dbReference>
<dbReference type="OrthoDB" id="9800855at2"/>
<protein>
    <recommendedName>
        <fullName evidence="2">DNA-(apurinic or apyrimidinic site) lyase</fullName>
        <ecNumber evidence="2">4.2.99.18</ecNumber>
    </recommendedName>
</protein>
<reference evidence="17 18" key="1">
    <citation type="journal article" date="2011" name="Stand. Genomic Sci.">
        <title>Complete genome sequence of Thermomonospora curvata type strain (B9).</title>
        <authorList>
            <person name="Chertkov O."/>
            <person name="Sikorski J."/>
            <person name="Nolan M."/>
            <person name="Lapidus A."/>
            <person name="Lucas S."/>
            <person name="Del Rio T.G."/>
            <person name="Tice H."/>
            <person name="Cheng J.F."/>
            <person name="Goodwin L."/>
            <person name="Pitluck S."/>
            <person name="Liolios K."/>
            <person name="Ivanova N."/>
            <person name="Mavromatis K."/>
            <person name="Mikhailova N."/>
            <person name="Ovchinnikova G."/>
            <person name="Pati A."/>
            <person name="Chen A."/>
            <person name="Palaniappan K."/>
            <person name="Djao O.D."/>
            <person name="Land M."/>
            <person name="Hauser L."/>
            <person name="Chang Y.J."/>
            <person name="Jeffries C.D."/>
            <person name="Brettin T."/>
            <person name="Han C."/>
            <person name="Detter J.C."/>
            <person name="Rohde M."/>
            <person name="Goker M."/>
            <person name="Woyke T."/>
            <person name="Bristow J."/>
            <person name="Eisen J.A."/>
            <person name="Markowitz V."/>
            <person name="Hugenholtz P."/>
            <person name="Klenk H.P."/>
            <person name="Kyrpides N.C."/>
        </authorList>
    </citation>
    <scope>NUCLEOTIDE SEQUENCE [LARGE SCALE GENOMIC DNA]</scope>
    <source>
        <strain evidence="18">ATCC 19995 / DSM 43183 / JCM 3096 / KCTC 9072 / NBRC 15933 / NCIMB 10081 / Henssen B9</strain>
    </source>
</reference>
<evidence type="ECO:0000259" key="15">
    <source>
        <dbReference type="PROSITE" id="PS51066"/>
    </source>
</evidence>
<keyword evidence="12" id="KW-0326">Glycosidase</keyword>
<dbReference type="SUPFAM" id="SSF57716">
    <property type="entry name" value="Glucocorticoid receptor-like (DNA-binding domain)"/>
    <property type="match status" value="1"/>
</dbReference>
<dbReference type="PANTHER" id="PTHR42697:SF1">
    <property type="entry name" value="ENDONUCLEASE 8"/>
    <property type="match status" value="1"/>
</dbReference>
<evidence type="ECO:0000256" key="3">
    <source>
        <dbReference type="ARBA" id="ARBA00022723"/>
    </source>
</evidence>
<keyword evidence="7" id="KW-0862">Zinc</keyword>
<dbReference type="PROSITE" id="PS51068">
    <property type="entry name" value="FPG_CAT"/>
    <property type="match status" value="1"/>
</dbReference>
<proteinExistence type="inferred from homology"/>
<evidence type="ECO:0000256" key="9">
    <source>
        <dbReference type="ARBA" id="ARBA00023204"/>
    </source>
</evidence>
<sequence length="259" mass="28796">MPEGDTVWLAARRLHRALAGWALTVCDVRVPRYATTDLRGQRVREAVSRGKHLLIRVDGGLSVHVHLKMDGRWLIRPAGPVPRDHRIRLALGNERHLALGYRLGVVEVLPTAAEECAVGHLGPDLLGPDWDPQEAVRRLRARPERAIGEAVMDQSVLAGIGNIYKSELCFLRGVHPWRPVAEAGDLHALVDLAHRLLEANKNRHGHVTTGDLRPGRTHWVYGRAGRPCRRCGARIEQAEQGPPGWERLTFWCPGCQAAP</sequence>
<dbReference type="Proteomes" id="UP000001918">
    <property type="component" value="Chromosome"/>
</dbReference>
<dbReference type="Pfam" id="PF01149">
    <property type="entry name" value="Fapy_DNA_glyco"/>
    <property type="match status" value="1"/>
</dbReference>
<dbReference type="SMART" id="SM01232">
    <property type="entry name" value="H2TH"/>
    <property type="match status" value="1"/>
</dbReference>
<evidence type="ECO:0000256" key="6">
    <source>
        <dbReference type="ARBA" id="ARBA00022801"/>
    </source>
</evidence>
<evidence type="ECO:0000256" key="11">
    <source>
        <dbReference type="ARBA" id="ARBA00023268"/>
    </source>
</evidence>
<dbReference type="HOGENOM" id="CLU_038423_2_0_11"/>
<dbReference type="PANTHER" id="PTHR42697">
    <property type="entry name" value="ENDONUCLEASE 8"/>
    <property type="match status" value="1"/>
</dbReference>
<dbReference type="eggNOG" id="COG0266">
    <property type="taxonomic scope" value="Bacteria"/>
</dbReference>
<dbReference type="GO" id="GO:0000703">
    <property type="term" value="F:oxidized pyrimidine nucleobase lesion DNA N-glycosylase activity"/>
    <property type="evidence" value="ECO:0007669"/>
    <property type="project" value="TreeGrafter"/>
</dbReference>
<dbReference type="Pfam" id="PF06831">
    <property type="entry name" value="H2TH"/>
    <property type="match status" value="1"/>
</dbReference>
<dbReference type="EMBL" id="CP001738">
    <property type="protein sequence ID" value="ACY98839.1"/>
    <property type="molecule type" value="Genomic_DNA"/>
</dbReference>
<evidence type="ECO:0000313" key="17">
    <source>
        <dbReference type="EMBL" id="ACY98839.1"/>
    </source>
</evidence>
<keyword evidence="3" id="KW-0479">Metal-binding</keyword>
<dbReference type="GO" id="GO:0006284">
    <property type="term" value="P:base-excision repair"/>
    <property type="evidence" value="ECO:0007669"/>
    <property type="project" value="InterPro"/>
</dbReference>
<keyword evidence="10 17" id="KW-0456">Lyase</keyword>
<dbReference type="AlphaFoldDB" id="D1AAC6"/>
<keyword evidence="4" id="KW-0227">DNA damage</keyword>
<keyword evidence="9" id="KW-0234">DNA repair</keyword>
<dbReference type="InterPro" id="IPR015886">
    <property type="entry name" value="H2TH_FPG"/>
</dbReference>
<keyword evidence="6" id="KW-0378">Hydrolase</keyword>
<feature type="domain" description="Formamidopyrimidine-DNA glycosylase catalytic" evidence="16">
    <location>
        <begin position="2"/>
        <end position="98"/>
    </location>
</feature>